<feature type="transmembrane region" description="Helical" evidence="5">
    <location>
        <begin position="334"/>
        <end position="353"/>
    </location>
</feature>
<feature type="transmembrane region" description="Helical" evidence="5">
    <location>
        <begin position="250"/>
        <end position="272"/>
    </location>
</feature>
<keyword evidence="3 5" id="KW-1133">Transmembrane helix</keyword>
<feature type="transmembrane region" description="Helical" evidence="5">
    <location>
        <begin position="129"/>
        <end position="146"/>
    </location>
</feature>
<proteinExistence type="predicted"/>
<evidence type="ECO:0000313" key="7">
    <source>
        <dbReference type="EMBL" id="NMM96410.1"/>
    </source>
</evidence>
<dbReference type="GO" id="GO:0016020">
    <property type="term" value="C:membrane"/>
    <property type="evidence" value="ECO:0007669"/>
    <property type="project" value="UniProtKB-SubCell"/>
</dbReference>
<dbReference type="InterPro" id="IPR007016">
    <property type="entry name" value="O-antigen_ligase-rel_domated"/>
</dbReference>
<gene>
    <name evidence="7" type="ORF">G1C98_1146</name>
</gene>
<dbReference type="AlphaFoldDB" id="A0A7Y0EU11"/>
<reference evidence="7 8" key="1">
    <citation type="submission" date="2020-02" db="EMBL/GenBank/DDBJ databases">
        <title>Characterization of phylogenetic diversity of novel bifidobacterial species isolated in Czech ZOOs.</title>
        <authorList>
            <person name="Lugli G.A."/>
            <person name="Vera N.B."/>
            <person name="Ventura M."/>
        </authorList>
    </citation>
    <scope>NUCLEOTIDE SEQUENCE [LARGE SCALE GENOMIC DNA]</scope>
    <source>
        <strain evidence="7 8">DSM 109960</strain>
    </source>
</reference>
<name>A0A7Y0EU11_9BIFI</name>
<dbReference type="InterPro" id="IPR051533">
    <property type="entry name" value="WaaL-like"/>
</dbReference>
<keyword evidence="8" id="KW-1185">Reference proteome</keyword>
<feature type="transmembrane region" description="Helical" evidence="5">
    <location>
        <begin position="68"/>
        <end position="90"/>
    </location>
</feature>
<evidence type="ECO:0000256" key="2">
    <source>
        <dbReference type="ARBA" id="ARBA00022692"/>
    </source>
</evidence>
<feature type="transmembrane region" description="Helical" evidence="5">
    <location>
        <begin position="96"/>
        <end position="117"/>
    </location>
</feature>
<dbReference type="EMBL" id="JAAIIF010000009">
    <property type="protein sequence ID" value="NMM96410.1"/>
    <property type="molecule type" value="Genomic_DNA"/>
</dbReference>
<feature type="transmembrane region" description="Helical" evidence="5">
    <location>
        <begin position="365"/>
        <end position="382"/>
    </location>
</feature>
<sequence length="417" mass="47791">MFYCSLGKGKSLCRQDDVSQHKLITFAIVLMPYFILIANERSFTFQTALPSILLMILAFVFSKDARKYTFHALIVMVGFITITCASNFLTVLKDDYLITSRTLIRAFMFMIIIWFYGTAVSQRFSKKDISIILKGVSYSVLVPFYLEFKEYLKQGMYFGRVYPVTLRGCQLDANYFALLVLVQIVCSYIVAIYATKNFDKILSWICILLGTVSIILTGSRSALMCMVLIIGVSAFIYFTQRNNGKIKNSFFFAVCIIVLFLVASKFMSGWMFDRFFGNSYHDDSNEQRVSYWINAIHRWPHRFFLGYGVGNYNYFFAKDRGIIGDPNVTTHGTITDFLVDFGIVGLFLFAYIITDCIKILLKTHNYVLIAMLPGIIICSIIIGAERTVALWLWIIVFRIIAEYLKKNPSQSLNDILA</sequence>
<feature type="domain" description="O-antigen ligase-related" evidence="6">
    <location>
        <begin position="206"/>
        <end position="350"/>
    </location>
</feature>
<evidence type="ECO:0000256" key="4">
    <source>
        <dbReference type="ARBA" id="ARBA00023136"/>
    </source>
</evidence>
<feature type="transmembrane region" description="Helical" evidence="5">
    <location>
        <begin position="222"/>
        <end position="238"/>
    </location>
</feature>
<evidence type="ECO:0000256" key="1">
    <source>
        <dbReference type="ARBA" id="ARBA00004141"/>
    </source>
</evidence>
<keyword evidence="2 5" id="KW-0812">Transmembrane</keyword>
<accession>A0A7Y0EU11</accession>
<evidence type="ECO:0000259" key="6">
    <source>
        <dbReference type="Pfam" id="PF04932"/>
    </source>
</evidence>
<comment type="caution">
    <text evidence="7">The sequence shown here is derived from an EMBL/GenBank/DDBJ whole genome shotgun (WGS) entry which is preliminary data.</text>
</comment>
<feature type="transmembrane region" description="Helical" evidence="5">
    <location>
        <begin position="21"/>
        <end position="37"/>
    </location>
</feature>
<feature type="transmembrane region" description="Helical" evidence="5">
    <location>
        <begin position="175"/>
        <end position="194"/>
    </location>
</feature>
<protein>
    <submittedName>
        <fullName evidence="7">O-Antigen polymerase family protein</fullName>
    </submittedName>
</protein>
<evidence type="ECO:0000313" key="8">
    <source>
        <dbReference type="Proteomes" id="UP000529710"/>
    </source>
</evidence>
<feature type="transmembrane region" description="Helical" evidence="5">
    <location>
        <begin position="43"/>
        <end position="61"/>
    </location>
</feature>
<feature type="transmembrane region" description="Helical" evidence="5">
    <location>
        <begin position="201"/>
        <end position="216"/>
    </location>
</feature>
<dbReference type="Pfam" id="PF04932">
    <property type="entry name" value="Wzy_C"/>
    <property type="match status" value="1"/>
</dbReference>
<feature type="transmembrane region" description="Helical" evidence="5">
    <location>
        <begin position="388"/>
        <end position="404"/>
    </location>
</feature>
<evidence type="ECO:0000256" key="3">
    <source>
        <dbReference type="ARBA" id="ARBA00022989"/>
    </source>
</evidence>
<dbReference type="Proteomes" id="UP000529710">
    <property type="component" value="Unassembled WGS sequence"/>
</dbReference>
<keyword evidence="4 5" id="KW-0472">Membrane</keyword>
<comment type="subcellular location">
    <subcellularLocation>
        <location evidence="1">Membrane</location>
        <topology evidence="1">Multi-pass membrane protein</topology>
    </subcellularLocation>
</comment>
<dbReference type="PANTHER" id="PTHR37422:SF13">
    <property type="entry name" value="LIPOPOLYSACCHARIDE BIOSYNTHESIS PROTEIN PA4999-RELATED"/>
    <property type="match status" value="1"/>
</dbReference>
<dbReference type="RefSeq" id="WP_240944948.1">
    <property type="nucleotide sequence ID" value="NZ_JAAIIF010000009.1"/>
</dbReference>
<organism evidence="7 8">
    <name type="scientific">Bifidobacterium erythrocebi</name>
    <dbReference type="NCBI Taxonomy" id="2675325"/>
    <lineage>
        <taxon>Bacteria</taxon>
        <taxon>Bacillati</taxon>
        <taxon>Actinomycetota</taxon>
        <taxon>Actinomycetes</taxon>
        <taxon>Bifidobacteriales</taxon>
        <taxon>Bifidobacteriaceae</taxon>
        <taxon>Bifidobacterium</taxon>
    </lineage>
</organism>
<evidence type="ECO:0000256" key="5">
    <source>
        <dbReference type="SAM" id="Phobius"/>
    </source>
</evidence>
<dbReference type="PANTHER" id="PTHR37422">
    <property type="entry name" value="TEICHURONIC ACID BIOSYNTHESIS PROTEIN TUAE"/>
    <property type="match status" value="1"/>
</dbReference>